<feature type="transmembrane region" description="Helical" evidence="1">
    <location>
        <begin position="44"/>
        <end position="70"/>
    </location>
</feature>
<keyword evidence="3" id="KW-1185">Reference proteome</keyword>
<comment type="caution">
    <text evidence="2">The sequence shown here is derived from an EMBL/GenBank/DDBJ whole genome shotgun (WGS) entry which is preliminary data.</text>
</comment>
<keyword evidence="1" id="KW-1133">Transmembrane helix</keyword>
<dbReference type="AlphaFoldDB" id="A0A5C6EAA8"/>
<reference evidence="2 3" key="1">
    <citation type="submission" date="2019-02" db="EMBL/GenBank/DDBJ databases">
        <title>Deep-cultivation of Planctomycetes and their phenomic and genomic characterization uncovers novel biology.</title>
        <authorList>
            <person name="Wiegand S."/>
            <person name="Jogler M."/>
            <person name="Boedeker C."/>
            <person name="Pinto D."/>
            <person name="Vollmers J."/>
            <person name="Rivas-Marin E."/>
            <person name="Kohn T."/>
            <person name="Peeters S.H."/>
            <person name="Heuer A."/>
            <person name="Rast P."/>
            <person name="Oberbeckmann S."/>
            <person name="Bunk B."/>
            <person name="Jeske O."/>
            <person name="Meyerdierks A."/>
            <person name="Storesund J.E."/>
            <person name="Kallscheuer N."/>
            <person name="Luecker S."/>
            <person name="Lage O.M."/>
            <person name="Pohl T."/>
            <person name="Merkel B.J."/>
            <person name="Hornburger P."/>
            <person name="Mueller R.-W."/>
            <person name="Bruemmer F."/>
            <person name="Labrenz M."/>
            <person name="Spormann A.M."/>
            <person name="Op Den Camp H."/>
            <person name="Overmann J."/>
            <person name="Amann R."/>
            <person name="Jetten M.S.M."/>
            <person name="Mascher T."/>
            <person name="Medema M.H."/>
            <person name="Devos D.P."/>
            <person name="Kaster A.-K."/>
            <person name="Ovreas L."/>
            <person name="Rohde M."/>
            <person name="Galperin M.Y."/>
            <person name="Jogler C."/>
        </authorList>
    </citation>
    <scope>NUCLEOTIDE SEQUENCE [LARGE SCALE GENOMIC DNA]</scope>
    <source>
        <strain evidence="2 3">Q31b</strain>
    </source>
</reference>
<keyword evidence="1" id="KW-0812">Transmembrane</keyword>
<evidence type="ECO:0000313" key="3">
    <source>
        <dbReference type="Proteomes" id="UP000315471"/>
    </source>
</evidence>
<keyword evidence="1" id="KW-0472">Membrane</keyword>
<evidence type="ECO:0000313" key="2">
    <source>
        <dbReference type="EMBL" id="TWU45455.1"/>
    </source>
</evidence>
<evidence type="ECO:0000256" key="1">
    <source>
        <dbReference type="SAM" id="Phobius"/>
    </source>
</evidence>
<name>A0A5C6EAA8_9BACT</name>
<protein>
    <submittedName>
        <fullName evidence="2">Uncharacterized protein</fullName>
    </submittedName>
</protein>
<organism evidence="2 3">
    <name type="scientific">Novipirellula aureliae</name>
    <dbReference type="NCBI Taxonomy" id="2527966"/>
    <lineage>
        <taxon>Bacteria</taxon>
        <taxon>Pseudomonadati</taxon>
        <taxon>Planctomycetota</taxon>
        <taxon>Planctomycetia</taxon>
        <taxon>Pirellulales</taxon>
        <taxon>Pirellulaceae</taxon>
        <taxon>Novipirellula</taxon>
    </lineage>
</organism>
<gene>
    <name evidence="2" type="ORF">Q31b_06270</name>
</gene>
<accession>A0A5C6EAA8</accession>
<dbReference type="EMBL" id="SJPY01000001">
    <property type="protein sequence ID" value="TWU45455.1"/>
    <property type="molecule type" value="Genomic_DNA"/>
</dbReference>
<dbReference type="Proteomes" id="UP000315471">
    <property type="component" value="Unassembled WGS sequence"/>
</dbReference>
<proteinExistence type="predicted"/>
<sequence length="91" mass="9539">MNSAPNIPCHLLLAPATRRLGCHGSSQSLAKDVRTIPQAMPQPLAILCCGPMAVFLIARVLIAGVLIAGVTFARKQPVIPPVPRLAAVVHT</sequence>